<sequence>MTYKYHNEKFFENNDGVYFKSGYPSQWYISPFTIDYIEYNCCEKYMMAEKARYFGDTISEKLIMNSDDPKEHKKIGRNVKNFDSDKWNEVVDNIVYNANYAKFTQNPELKEKLLNSGGKIYVECSPYDTIWGNGMNISETLNTSIENWRGTNRLGLAIMKVRNTLRTNQK</sequence>
<name>A0A6C0EMS3_9ZZZZ</name>
<reference evidence="2" key="1">
    <citation type="journal article" date="2020" name="Nature">
        <title>Giant virus diversity and host interactions through global metagenomics.</title>
        <authorList>
            <person name="Schulz F."/>
            <person name="Roux S."/>
            <person name="Paez-Espino D."/>
            <person name="Jungbluth S."/>
            <person name="Walsh D.A."/>
            <person name="Denef V.J."/>
            <person name="McMahon K.D."/>
            <person name="Konstantinidis K.T."/>
            <person name="Eloe-Fadrosh E.A."/>
            <person name="Kyrpides N.C."/>
            <person name="Woyke T."/>
        </authorList>
    </citation>
    <scope>NUCLEOTIDE SEQUENCE</scope>
    <source>
        <strain evidence="2">GVMAG-M-3300009151-35</strain>
    </source>
</reference>
<evidence type="ECO:0000313" key="2">
    <source>
        <dbReference type="EMBL" id="QHT30476.1"/>
    </source>
</evidence>
<dbReference type="InterPro" id="IPR012816">
    <property type="entry name" value="NADAR"/>
</dbReference>
<dbReference type="CDD" id="cd15457">
    <property type="entry name" value="NADAR"/>
    <property type="match status" value="1"/>
</dbReference>
<dbReference type="Pfam" id="PF08719">
    <property type="entry name" value="NADAR"/>
    <property type="match status" value="1"/>
</dbReference>
<dbReference type="Gene3D" id="1.10.357.40">
    <property type="entry name" value="YbiA-like"/>
    <property type="match status" value="1"/>
</dbReference>
<evidence type="ECO:0000259" key="1">
    <source>
        <dbReference type="Pfam" id="PF08719"/>
    </source>
</evidence>
<feature type="domain" description="NADAR" evidence="1">
    <location>
        <begin position="20"/>
        <end position="166"/>
    </location>
</feature>
<dbReference type="InterPro" id="IPR037238">
    <property type="entry name" value="YbiA-like_sf"/>
</dbReference>
<proteinExistence type="predicted"/>
<dbReference type="EMBL" id="MN738902">
    <property type="protein sequence ID" value="QHT30476.1"/>
    <property type="molecule type" value="Genomic_DNA"/>
</dbReference>
<dbReference type="AlphaFoldDB" id="A0A6C0EMS3"/>
<accession>A0A6C0EMS3</accession>
<organism evidence="2">
    <name type="scientific">viral metagenome</name>
    <dbReference type="NCBI Taxonomy" id="1070528"/>
    <lineage>
        <taxon>unclassified sequences</taxon>
        <taxon>metagenomes</taxon>
        <taxon>organismal metagenomes</taxon>
    </lineage>
</organism>
<dbReference type="SUPFAM" id="SSF143990">
    <property type="entry name" value="YbiA-like"/>
    <property type="match status" value="1"/>
</dbReference>
<protein>
    <recommendedName>
        <fullName evidence="1">NADAR domain-containing protein</fullName>
    </recommendedName>
</protein>
<dbReference type="NCBIfam" id="TIGR02464">
    <property type="entry name" value="ribofla_fusion"/>
    <property type="match status" value="1"/>
</dbReference>